<dbReference type="RefSeq" id="WP_161717504.1">
    <property type="nucleotide sequence ID" value="NZ_JAAAPO010000002.1"/>
</dbReference>
<dbReference type="EMBL" id="JAAAPO010000002">
    <property type="protein sequence ID" value="NBC36277.1"/>
    <property type="molecule type" value="Genomic_DNA"/>
</dbReference>
<evidence type="ECO:0000313" key="2">
    <source>
        <dbReference type="Proteomes" id="UP000753724"/>
    </source>
</evidence>
<name>A0ABW9XCQ6_9SPHN</name>
<dbReference type="Proteomes" id="UP000753724">
    <property type="component" value="Unassembled WGS sequence"/>
</dbReference>
<evidence type="ECO:0000313" key="1">
    <source>
        <dbReference type="EMBL" id="NBC36277.1"/>
    </source>
</evidence>
<proteinExistence type="predicted"/>
<organism evidence="1 2">
    <name type="scientific">Novosphingobium ovatum</name>
    <dbReference type="NCBI Taxonomy" id="1908523"/>
    <lineage>
        <taxon>Bacteria</taxon>
        <taxon>Pseudomonadati</taxon>
        <taxon>Pseudomonadota</taxon>
        <taxon>Alphaproteobacteria</taxon>
        <taxon>Sphingomonadales</taxon>
        <taxon>Sphingomonadaceae</taxon>
        <taxon>Novosphingobium</taxon>
    </lineage>
</organism>
<reference evidence="2" key="1">
    <citation type="submission" date="2020-01" db="EMBL/GenBank/DDBJ databases">
        <title>Sphingomonas sp. strain CSW-10.</title>
        <authorList>
            <person name="Chen W.-M."/>
        </authorList>
    </citation>
    <scope>NUCLEOTIDE SEQUENCE [LARGE SCALE GENOMIC DNA]</scope>
    <source>
        <strain evidence="2">FSY-8</strain>
    </source>
</reference>
<keyword evidence="2" id="KW-1185">Reference proteome</keyword>
<sequence>MLAASTPAGGQRPLSPGERVLTHAVFGTAVAVEQVRLRRRRFLPFQPAATVMAPNGHLYFPPACPLWHEDFAAAPLPLQGLFVHEMVHVWQTQTHGRWYLPLRRMPWCRYDYRLTPGQPFAAYNVEQQAEIIRHLFLARHGAGPMTTADQALAQAIVPFRGA</sequence>
<comment type="caution">
    <text evidence="1">The sequence shown here is derived from an EMBL/GenBank/DDBJ whole genome shotgun (WGS) entry which is preliminary data.</text>
</comment>
<protein>
    <submittedName>
        <fullName evidence="1">Vgr related protein</fullName>
    </submittedName>
</protein>
<accession>A0ABW9XCQ6</accession>
<gene>
    <name evidence="1" type="ORF">GTZ99_06860</name>
</gene>